<gene>
    <name evidence="2" type="ORF">D8674_012753</name>
</gene>
<evidence type="ECO:0000256" key="1">
    <source>
        <dbReference type="SAM" id="MobiDB-lite"/>
    </source>
</evidence>
<reference evidence="2 3" key="1">
    <citation type="submission" date="2019-09" db="EMBL/GenBank/DDBJ databases">
        <authorList>
            <person name="Ou C."/>
        </authorList>
    </citation>
    <scope>NUCLEOTIDE SEQUENCE [LARGE SCALE GENOMIC DNA]</scope>
    <source>
        <strain evidence="2">S2</strain>
        <tissue evidence="2">Leaf</tissue>
    </source>
</reference>
<feature type="compositionally biased region" description="Basic and acidic residues" evidence="1">
    <location>
        <begin position="1"/>
        <end position="19"/>
    </location>
</feature>
<proteinExistence type="predicted"/>
<dbReference type="EMBL" id="SMOL01000401">
    <property type="protein sequence ID" value="KAB2616884.1"/>
    <property type="molecule type" value="Genomic_DNA"/>
</dbReference>
<evidence type="ECO:0000313" key="2">
    <source>
        <dbReference type="EMBL" id="KAB2616884.1"/>
    </source>
</evidence>
<keyword evidence="3" id="KW-1185">Reference proteome</keyword>
<reference evidence="2 3" key="3">
    <citation type="submission" date="2019-11" db="EMBL/GenBank/DDBJ databases">
        <title>A de novo genome assembly of a pear dwarfing rootstock.</title>
        <authorList>
            <person name="Wang F."/>
            <person name="Wang J."/>
            <person name="Li S."/>
            <person name="Zhang Y."/>
            <person name="Fang M."/>
            <person name="Ma L."/>
            <person name="Zhao Y."/>
            <person name="Jiang S."/>
        </authorList>
    </citation>
    <scope>NUCLEOTIDE SEQUENCE [LARGE SCALE GENOMIC DNA]</scope>
    <source>
        <strain evidence="2">S2</strain>
        <tissue evidence="2">Leaf</tissue>
    </source>
</reference>
<sequence length="141" mass="16561">MEHKFDSFDRRKGTDRYNRDGGGYDLELLKGFRSKRDRSRHEGSGSRALSWRRKGFRDMRLLTWSNSRYSGSEQSRDPDFLQVEAMKVRVCLVWVIARDFKKIHFDSDSLQIVKALWNPLINLTLIGQAMEDIKVLIPDSH</sequence>
<dbReference type="OrthoDB" id="1173283at2759"/>
<name>A0A5N5H1E0_9ROSA</name>
<reference evidence="3" key="2">
    <citation type="submission" date="2019-10" db="EMBL/GenBank/DDBJ databases">
        <title>A de novo genome assembly of a pear dwarfing rootstock.</title>
        <authorList>
            <person name="Wang F."/>
            <person name="Wang J."/>
            <person name="Li S."/>
            <person name="Zhang Y."/>
            <person name="Fang M."/>
            <person name="Ma L."/>
            <person name="Zhao Y."/>
            <person name="Jiang S."/>
        </authorList>
    </citation>
    <scope>NUCLEOTIDE SEQUENCE [LARGE SCALE GENOMIC DNA]</scope>
</reference>
<feature type="region of interest" description="Disordered" evidence="1">
    <location>
        <begin position="1"/>
        <end position="24"/>
    </location>
</feature>
<comment type="caution">
    <text evidence="2">The sequence shown here is derived from an EMBL/GenBank/DDBJ whole genome shotgun (WGS) entry which is preliminary data.</text>
</comment>
<protein>
    <recommendedName>
        <fullName evidence="4">RNase H type-1 domain-containing protein</fullName>
    </recommendedName>
</protein>
<accession>A0A5N5H1E0</accession>
<organism evidence="2 3">
    <name type="scientific">Pyrus ussuriensis x Pyrus communis</name>
    <dbReference type="NCBI Taxonomy" id="2448454"/>
    <lineage>
        <taxon>Eukaryota</taxon>
        <taxon>Viridiplantae</taxon>
        <taxon>Streptophyta</taxon>
        <taxon>Embryophyta</taxon>
        <taxon>Tracheophyta</taxon>
        <taxon>Spermatophyta</taxon>
        <taxon>Magnoliopsida</taxon>
        <taxon>eudicotyledons</taxon>
        <taxon>Gunneridae</taxon>
        <taxon>Pentapetalae</taxon>
        <taxon>rosids</taxon>
        <taxon>fabids</taxon>
        <taxon>Rosales</taxon>
        <taxon>Rosaceae</taxon>
        <taxon>Amygdaloideae</taxon>
        <taxon>Maleae</taxon>
        <taxon>Pyrus</taxon>
    </lineage>
</organism>
<evidence type="ECO:0008006" key="4">
    <source>
        <dbReference type="Google" id="ProtNLM"/>
    </source>
</evidence>
<dbReference type="AlphaFoldDB" id="A0A5N5H1E0"/>
<dbReference type="Proteomes" id="UP000327157">
    <property type="component" value="Chromosome 15"/>
</dbReference>
<evidence type="ECO:0000313" key="3">
    <source>
        <dbReference type="Proteomes" id="UP000327157"/>
    </source>
</evidence>